<dbReference type="Proteomes" id="UP000504610">
    <property type="component" value="Unplaced"/>
</dbReference>
<accession>A0A9W3CKC4</accession>
<protein>
    <submittedName>
        <fullName evidence="2">Uncharacterized protein LOC130500804</fullName>
    </submittedName>
</protein>
<dbReference type="InterPro" id="IPR012337">
    <property type="entry name" value="RNaseH-like_sf"/>
</dbReference>
<dbReference type="OrthoDB" id="1111071at2759"/>
<dbReference type="AlphaFoldDB" id="A0A9W3CKC4"/>
<dbReference type="PANTHER" id="PTHR35046">
    <property type="entry name" value="ZINC KNUCKLE (CCHC-TYPE) FAMILY PROTEIN"/>
    <property type="match status" value="1"/>
</dbReference>
<dbReference type="RefSeq" id="XP_056851738.1">
    <property type="nucleotide sequence ID" value="XM_056995758.1"/>
</dbReference>
<sequence length="203" mass="23231">MAHFTPCKKTTDAVQVAVPFFREVYRLHGLPLSIVSDWDSRFLSHFWRSLDLVLCQVEFAHNHAVNKSTRFSPFRVIYVIVPHGPNYLGVSPDVSSDHGQAIDCLANASAIHVQVHDNLQLSTAKYKESDDRHCRDFQFKVGDCVWAVLNRERFYAGDYNKLKSRKVGPLEVLEKINNTHIVSCYLRMLDTLTFSTSNISFLL</sequence>
<dbReference type="SUPFAM" id="SSF53098">
    <property type="entry name" value="Ribonuclease H-like"/>
    <property type="match status" value="1"/>
</dbReference>
<organism evidence="1 2">
    <name type="scientific">Raphanus sativus</name>
    <name type="common">Radish</name>
    <name type="synonym">Raphanus raphanistrum var. sativus</name>
    <dbReference type="NCBI Taxonomy" id="3726"/>
    <lineage>
        <taxon>Eukaryota</taxon>
        <taxon>Viridiplantae</taxon>
        <taxon>Streptophyta</taxon>
        <taxon>Embryophyta</taxon>
        <taxon>Tracheophyta</taxon>
        <taxon>Spermatophyta</taxon>
        <taxon>Magnoliopsida</taxon>
        <taxon>eudicotyledons</taxon>
        <taxon>Gunneridae</taxon>
        <taxon>Pentapetalae</taxon>
        <taxon>rosids</taxon>
        <taxon>malvids</taxon>
        <taxon>Brassicales</taxon>
        <taxon>Brassicaceae</taxon>
        <taxon>Brassiceae</taxon>
        <taxon>Raphanus</taxon>
    </lineage>
</organism>
<dbReference type="KEGG" id="rsz:130500804"/>
<keyword evidence="1" id="KW-1185">Reference proteome</keyword>
<reference evidence="2" key="1">
    <citation type="submission" date="2025-08" db="UniProtKB">
        <authorList>
            <consortium name="RefSeq"/>
        </authorList>
    </citation>
    <scope>IDENTIFICATION</scope>
    <source>
        <tissue evidence="2">Leaf</tissue>
    </source>
</reference>
<dbReference type="GeneID" id="130500804"/>
<gene>
    <name evidence="2" type="primary">LOC130500804</name>
</gene>
<name>A0A9W3CKC4_RAPSA</name>
<dbReference type="PANTHER" id="PTHR35046:SF18">
    <property type="entry name" value="RNA-DIRECTED DNA POLYMERASE"/>
    <property type="match status" value="1"/>
</dbReference>
<evidence type="ECO:0000313" key="1">
    <source>
        <dbReference type="Proteomes" id="UP000504610"/>
    </source>
</evidence>
<proteinExistence type="predicted"/>
<evidence type="ECO:0000313" key="2">
    <source>
        <dbReference type="RefSeq" id="XP_056851738.1"/>
    </source>
</evidence>